<comment type="caution">
    <text evidence="1">The sequence shown here is derived from an EMBL/GenBank/DDBJ whole genome shotgun (WGS) entry which is preliminary data.</text>
</comment>
<keyword evidence="2" id="KW-1185">Reference proteome</keyword>
<protein>
    <submittedName>
        <fullName evidence="1">Uncharacterized protein</fullName>
    </submittedName>
</protein>
<accession>A0A9J5ZHZ5</accession>
<reference evidence="1 2" key="1">
    <citation type="submission" date="2020-09" db="EMBL/GenBank/DDBJ databases">
        <title>De no assembly of potato wild relative species, Solanum commersonii.</title>
        <authorList>
            <person name="Cho K."/>
        </authorList>
    </citation>
    <scope>NUCLEOTIDE SEQUENCE [LARGE SCALE GENOMIC DNA]</scope>
    <source>
        <strain evidence="1">LZ3.2</strain>
        <tissue evidence="1">Leaf</tissue>
    </source>
</reference>
<proteinExistence type="predicted"/>
<gene>
    <name evidence="1" type="ORF">H5410_023334</name>
</gene>
<evidence type="ECO:0000313" key="2">
    <source>
        <dbReference type="Proteomes" id="UP000824120"/>
    </source>
</evidence>
<dbReference type="Proteomes" id="UP000824120">
    <property type="component" value="Chromosome 4"/>
</dbReference>
<evidence type="ECO:0000313" key="1">
    <source>
        <dbReference type="EMBL" id="KAG5612053.1"/>
    </source>
</evidence>
<name>A0A9J5ZHZ5_SOLCO</name>
<dbReference type="AlphaFoldDB" id="A0A9J5ZHZ5"/>
<organism evidence="1 2">
    <name type="scientific">Solanum commersonii</name>
    <name type="common">Commerson's wild potato</name>
    <name type="synonym">Commerson's nightshade</name>
    <dbReference type="NCBI Taxonomy" id="4109"/>
    <lineage>
        <taxon>Eukaryota</taxon>
        <taxon>Viridiplantae</taxon>
        <taxon>Streptophyta</taxon>
        <taxon>Embryophyta</taxon>
        <taxon>Tracheophyta</taxon>
        <taxon>Spermatophyta</taxon>
        <taxon>Magnoliopsida</taxon>
        <taxon>eudicotyledons</taxon>
        <taxon>Gunneridae</taxon>
        <taxon>Pentapetalae</taxon>
        <taxon>asterids</taxon>
        <taxon>lamiids</taxon>
        <taxon>Solanales</taxon>
        <taxon>Solanaceae</taxon>
        <taxon>Solanoideae</taxon>
        <taxon>Solaneae</taxon>
        <taxon>Solanum</taxon>
    </lineage>
</organism>
<dbReference type="EMBL" id="JACXVP010000004">
    <property type="protein sequence ID" value="KAG5612053.1"/>
    <property type="molecule type" value="Genomic_DNA"/>
</dbReference>
<sequence>MESIYKGLMENTVLISTYAPSNSVTDNQRSQPHYLHCSCFNDDDAGILKHKSPNSDGTNLQKERNMMLFFSSLVFMVT</sequence>